<evidence type="ECO:0000313" key="11">
    <source>
        <dbReference type="EMBL" id="KAK2194028.1"/>
    </source>
</evidence>
<dbReference type="InterPro" id="IPR013783">
    <property type="entry name" value="Ig-like_fold"/>
</dbReference>
<evidence type="ECO:0000313" key="12">
    <source>
        <dbReference type="Proteomes" id="UP001209878"/>
    </source>
</evidence>
<comment type="caution">
    <text evidence="11">The sequence shown here is derived from an EMBL/GenBank/DDBJ whole genome shotgun (WGS) entry which is preliminary data.</text>
</comment>
<dbReference type="InterPro" id="IPR019316">
    <property type="entry name" value="G8_domain"/>
</dbReference>
<keyword evidence="7" id="KW-0325">Glycoprotein</keyword>
<organism evidence="11 12">
    <name type="scientific">Ridgeia piscesae</name>
    <name type="common">Tubeworm</name>
    <dbReference type="NCBI Taxonomy" id="27915"/>
    <lineage>
        <taxon>Eukaryota</taxon>
        <taxon>Metazoa</taxon>
        <taxon>Spiralia</taxon>
        <taxon>Lophotrochozoa</taxon>
        <taxon>Annelida</taxon>
        <taxon>Polychaeta</taxon>
        <taxon>Sedentaria</taxon>
        <taxon>Canalipalpata</taxon>
        <taxon>Sabellida</taxon>
        <taxon>Siboglinidae</taxon>
        <taxon>Ridgeia</taxon>
    </lineage>
</organism>
<dbReference type="SUPFAM" id="SSF81296">
    <property type="entry name" value="E set domains"/>
    <property type="match status" value="8"/>
</dbReference>
<keyword evidence="4" id="KW-1003">Cell membrane</keyword>
<dbReference type="SMART" id="SM00710">
    <property type="entry name" value="PbH1"/>
    <property type="match status" value="8"/>
</dbReference>
<dbReference type="InterPro" id="IPR014756">
    <property type="entry name" value="Ig_E-set"/>
</dbReference>
<name>A0AAD9PFW4_RIDPI</name>
<reference evidence="11" key="1">
    <citation type="journal article" date="2023" name="Mol. Biol. Evol.">
        <title>Third-Generation Sequencing Reveals the Adaptive Role of the Epigenome in Three Deep-Sea Polychaetes.</title>
        <authorList>
            <person name="Perez M."/>
            <person name="Aroh O."/>
            <person name="Sun Y."/>
            <person name="Lan Y."/>
            <person name="Juniper S.K."/>
            <person name="Young C.R."/>
            <person name="Angers B."/>
            <person name="Qian P.Y."/>
        </authorList>
    </citation>
    <scope>NUCLEOTIDE SEQUENCE</scope>
    <source>
        <strain evidence="11">R07B-5</strain>
    </source>
</reference>
<dbReference type="CDD" id="cd00102">
    <property type="entry name" value="IPT"/>
    <property type="match status" value="1"/>
</dbReference>
<dbReference type="GO" id="GO:0005886">
    <property type="term" value="C:plasma membrane"/>
    <property type="evidence" value="ECO:0007669"/>
    <property type="project" value="UniProtKB-SubCell"/>
</dbReference>
<evidence type="ECO:0000256" key="7">
    <source>
        <dbReference type="ARBA" id="ARBA00023180"/>
    </source>
</evidence>
<comment type="subcellular location">
    <subcellularLocation>
        <location evidence="2">Cell membrane</location>
    </subcellularLocation>
    <subcellularLocation>
        <location evidence="3">Cell projection</location>
    </subcellularLocation>
    <subcellularLocation>
        <location evidence="1">Membrane</location>
        <topology evidence="1">Single-pass membrane protein</topology>
    </subcellularLocation>
</comment>
<evidence type="ECO:0000256" key="8">
    <source>
        <dbReference type="ARBA" id="ARBA00023273"/>
    </source>
</evidence>
<dbReference type="Gene3D" id="2.60.40.10">
    <property type="entry name" value="Immunoglobulins"/>
    <property type="match status" value="8"/>
</dbReference>
<evidence type="ECO:0000256" key="2">
    <source>
        <dbReference type="ARBA" id="ARBA00004236"/>
    </source>
</evidence>
<dbReference type="Pfam" id="PF01833">
    <property type="entry name" value="TIG"/>
    <property type="match status" value="8"/>
</dbReference>
<keyword evidence="6" id="KW-0472">Membrane</keyword>
<protein>
    <recommendedName>
        <fullName evidence="10">G8 domain-containing protein</fullName>
    </recommendedName>
</protein>
<keyword evidence="12" id="KW-1185">Reference proteome</keyword>
<evidence type="ECO:0000256" key="6">
    <source>
        <dbReference type="ARBA" id="ARBA00022989"/>
    </source>
</evidence>
<evidence type="ECO:0000259" key="10">
    <source>
        <dbReference type="PROSITE" id="PS51484"/>
    </source>
</evidence>
<dbReference type="SMART" id="SM00429">
    <property type="entry name" value="IPT"/>
    <property type="match status" value="6"/>
</dbReference>
<proteinExistence type="predicted"/>
<dbReference type="InterPro" id="IPR052387">
    <property type="entry name" value="Fibrocystin"/>
</dbReference>
<evidence type="ECO:0000256" key="9">
    <source>
        <dbReference type="SAM" id="MobiDB-lite"/>
    </source>
</evidence>
<evidence type="ECO:0000256" key="3">
    <source>
        <dbReference type="ARBA" id="ARBA00004316"/>
    </source>
</evidence>
<dbReference type="CDD" id="cd00603">
    <property type="entry name" value="IPT_PCSR"/>
    <property type="match status" value="7"/>
</dbReference>
<feature type="domain" description="G8" evidence="10">
    <location>
        <begin position="1232"/>
        <end position="1367"/>
    </location>
</feature>
<dbReference type="EMBL" id="JAODUO010000003">
    <property type="protein sequence ID" value="KAK2194028.1"/>
    <property type="molecule type" value="Genomic_DNA"/>
</dbReference>
<dbReference type="PANTHER" id="PTHR46769">
    <property type="entry name" value="POLYCYSTIC KIDNEY AND HEPATIC DISEASE 1 (AUTOSOMAL RECESSIVE)-LIKE 1"/>
    <property type="match status" value="1"/>
</dbReference>
<keyword evidence="8" id="KW-0966">Cell projection</keyword>
<keyword evidence="5" id="KW-0732">Signal</keyword>
<evidence type="ECO:0000256" key="1">
    <source>
        <dbReference type="ARBA" id="ARBA00004167"/>
    </source>
</evidence>
<dbReference type="FunFam" id="2.60.40.10:FF:000616">
    <property type="entry name" value="PKHD1 like 1"/>
    <property type="match status" value="1"/>
</dbReference>
<dbReference type="Pfam" id="PF10162">
    <property type="entry name" value="G8"/>
    <property type="match status" value="2"/>
</dbReference>
<dbReference type="InterPro" id="IPR006626">
    <property type="entry name" value="PbH1"/>
</dbReference>
<feature type="region of interest" description="Disordered" evidence="9">
    <location>
        <begin position="41"/>
        <end position="66"/>
    </location>
</feature>
<gene>
    <name evidence="11" type="ORF">NP493_3g06056</name>
</gene>
<dbReference type="PANTHER" id="PTHR46769:SF2">
    <property type="entry name" value="FIBROCYSTIN-L ISOFORM 2 PRECURSOR-RELATED"/>
    <property type="match status" value="1"/>
</dbReference>
<evidence type="ECO:0000256" key="4">
    <source>
        <dbReference type="ARBA" id="ARBA00022475"/>
    </source>
</evidence>
<dbReference type="InterPro" id="IPR002909">
    <property type="entry name" value="IPT_dom"/>
</dbReference>
<dbReference type="PROSITE" id="PS51484">
    <property type="entry name" value="G8"/>
    <property type="match status" value="2"/>
</dbReference>
<dbReference type="SUPFAM" id="SSF51126">
    <property type="entry name" value="Pectin lyase-like"/>
    <property type="match status" value="2"/>
</dbReference>
<dbReference type="GO" id="GO:0042995">
    <property type="term" value="C:cell projection"/>
    <property type="evidence" value="ECO:0007669"/>
    <property type="project" value="UniProtKB-SubCell"/>
</dbReference>
<keyword evidence="6" id="KW-0812">Transmembrane</keyword>
<evidence type="ECO:0000256" key="5">
    <source>
        <dbReference type="ARBA" id="ARBA00022729"/>
    </source>
</evidence>
<keyword evidence="6" id="KW-1133">Transmembrane helix</keyword>
<dbReference type="InterPro" id="IPR055401">
    <property type="entry name" value="CEMIP_beta-hel_dom"/>
</dbReference>
<dbReference type="Pfam" id="PF24606">
    <property type="entry name" value="CEMIP_beta-hel"/>
    <property type="match status" value="2"/>
</dbReference>
<dbReference type="Proteomes" id="UP001209878">
    <property type="component" value="Unassembled WGS sequence"/>
</dbReference>
<sequence>MKSLVLAFDGTPSAPIGQHPTDTDVSTALLELFSVRCPEEMSSPRSVGHSQDFETGQAYGEGGQRTGDVEPFCGRTSMKNPVFLFLAKDKRSYINAVLHSKLCFAYMGELKNELYMRYIGDEGNTYVRNFFVEFHKAHGTWRYICVDIMPLIRATDTSRSVNIEMIRIFRVLAVNDIYVDTISLGSREPTADVDAYPSLRRLRPRHWSVANVDVAGNFSGNGGYFNVTLQPINCASDLPLLAVHHTPYSAENVTSNDSFVYEGNFWHVNMSVAIARVQPATPPIGGTFTISFDKEIAEDVAASVSADALETKLEMLDGMGDMKVTREGNCAGYTWTVEWTTLGGDHPQLQIDSTKLTGMDVNMTVSTLNDGGVFFDPIPGDMLRTVVVTINNIPSACNGSCSYEWQQQDTPTLTGVTPTSGPAGSHAIVVNVLSKGLAEHSGGPHTFAYSFQVTGISPTVGGTAGGANLNISGSGFGPNVTVTVGTGACDVISVSYSDIVCKTPTLAAARSTDQNQVSFAVNVDEGALTSTSGTNFEYQAVLTPIITSISDNVGLVAGGAQITIVGSGFAGSISVTVGGKTGAVEVNSSAQVVATLPAVGPGSYPLQLHVGDAGVADISTNSIADITYTLEVTAIYPVVGSLQGGTRLTITGAGFTNAINQTNVEVGGDSCNVITTTATSVICDTANPGKTYSVDNSGSSLGRYRHQFTRPGIYYYWSGPVDTNGVILMRGKVNVTEKSSYVEDIVVRVGEYEAVYNITTASVAPASNGGSCDDVTSVVTTCAGEAAAPANADRPKFTFSPCATPEVVSLSATLGSSNDTLVINGTGFSNVTCLNEVTIGGDPCEVTNSTDTAIWCSLVIGSGLSVGVAHEVTVTVNGRGQAPRAGSTNGGTSLTVVGDGFVGESILRVTVDVFATECVPTSVSLTRIECVTSKSWGAGTGNLSVTLHKTSGGGLISVCADNCAYNFTDTLTPVVTSLLPTAIGSTDAELTISGANFGVNVGDVRVMIGDVSLTVTSVTDGAVVSDVKDVIVGVQPVSVIIHSRGRAVDTVVTVNPDITSVSPTSGSVGGGTVIVVSGFGFRVNSTSVTLDGKVCDISAVTPTAIDCTTPSASSSGTVSLRVVSNGVTYAPINFTYSDADTPQMTSLSATSGYPGDALTISGVGFGTSATDAAVMVDDAICVVTTVVDTSVECTLGAHEAGTFDVRLHVVPRGSATGQLSFTYGLVVTGVTPNQGGSTKSCDVKVSSGKSQATLAGGYTTDPNITTVEIAGSACDVTSMTDTEIICTTGEHQSSVASLVSVNIGGSGVAKQVGTEKEPFLHQATIMLHGHVRSKELPVYGAKTLAVRHGTLDLHGRPGGVTWTRLETTSEAGSTSLTLQQAVSWQTGDKVVIATTGHRHSQRENEVREIASVSADGLTLTLSEALKYKHLGEEVALAAGHTLQARAEVGLLSHNVVVRGSDMTAWHDKIEACPDGFDTGEFAVQTCFQGRFGEQLGSDQFGAQVMLHAPRPDEDLVVGRIEHVEFTYSGQAFRLGRYAIHFHLNGRMHGSYVRGCSVHRSFNRAVNVHGTHNLLVEHNVLYDIMGGAFFLEDGIETGNTFQYNLAVFVISSTSLQNDDITPAAFWVTNPDNIIRHNAVAGGTHFGFWYRMHEHPDGPSFDRAYCPRHVPLGQFANNTVHSQGWFGLWIFQMYTPMESGLCSASTPTAALFHTLTAWNCEKGAEWVIGGAIQFHDFLLVNNEVAGVEMKLIDKAPLYTDQGAMIVNTVIAARPETPGALDTSTTQTGIILPYRRGLTVDGVVFINFDDQRNRAFGVTTITGSTADFCGGYKYITTRLSFLNSPNKVFFRWVSEAVLQDVDGSLTGTPGSQVVPATPTLPSAVCLPGARPACPMGLPASVCEATVTFHRFAFNDPAPSSLIYKNTSFTNIHGTTIVPFRIKAVTHPKGWMVLLVDGLQYDMAFVNAEQLTNVTYTGVMNDFHDDQHVIITHNFSQRADMILVSPAGETPRSPVMVSFPANNYGDWYLAEDNTTISYMMSGRTSDLQTYTDSVDVSVKLQVFTCYYKHCILPVGASGSTVLAEQRPADFVFWRDAESWSDAEPGFGGNYGGGTYGLPREGDDVKINKGVWMVIADPIPVLNKLYVYGVLELEYLPDANGIYRDFRISCTHIIIAGGRLIAGWETDPFRGQAEFVLRGTQLTTAVSLNSGPNIGAKAIAVFGALDLHGEPRVVSWTTLNETVARGATSISLVAPVDWRSGDELVIAPTGYSAWETETATITSVSSDKLTVTLQQPLSHTHIGVLETIAPGRQFKMAAEVGLLTRNIKIIGEEYTQQLEEAFGARMLVGSFTEDGETYTGLARLSNVEFYHTGQEGWTDAYDPRYSLAFLDIGAVTAEKPSYVDNCAFHHGFSPAIGVFGTQYLNISNNFPGTFNGRKELRHEWNAGFELIHSTDVVLRGNVVAGSERAGYHVDGEPCDGPSRLADNTVHACLIGVMLLPKDGQPVCTLVANYAVWRAFDYGVYFQVVSSVVVSGLTSIDNTLGVFPMVIGPSASSHAHADKFARIEGSTNPLSHRDTNNIALSGNGRSWKTESGGKVAISWPNFDSGSNKAPEKPFPGTMSYQALYGLLTVTTAAETRLRTDRQRRCAASVT</sequence>
<accession>A0AAD9PFW4</accession>
<feature type="domain" description="G8" evidence="10">
    <location>
        <begin position="2104"/>
        <end position="2236"/>
    </location>
</feature>
<dbReference type="SMART" id="SM01225">
    <property type="entry name" value="G8"/>
    <property type="match status" value="2"/>
</dbReference>
<dbReference type="InterPro" id="IPR011050">
    <property type="entry name" value="Pectin_lyase_fold/virulence"/>
</dbReference>